<reference evidence="2 3" key="1">
    <citation type="submission" date="2019-07" db="EMBL/GenBank/DDBJ databases">
        <title>Thalassofilum flectens gen. nov., sp. nov., a novel moderate thermophilic anaerobe from a shallow sea hot spring in Kunashir Island (Russia), representing a new family in the order Bacteroidales, and proposal of Thalassofilacea fam. nov.</title>
        <authorList>
            <person name="Kochetkova T.V."/>
            <person name="Podosokorskaya O.A."/>
            <person name="Novikov A."/>
            <person name="Elcheninov A.G."/>
            <person name="Toshchakov S.V."/>
            <person name="Kublanov I.V."/>
        </authorList>
    </citation>
    <scope>NUCLEOTIDE SEQUENCE [LARGE SCALE GENOMIC DNA]</scope>
    <source>
        <strain evidence="2 3">38-H</strain>
    </source>
</reference>
<sequence length="326" mass="36555">MNADKIFTISSTDDFENQAIEIFNFQYQHVEVYRRYVDLLKIAPKTVDSISKIPFLPIQFFKSQKVIASGYTEEIVFTSSGTTGSETSRHYVASTELYKKSYLNGFQHFYGDVEEFCILALLPAYLERTGSSLVYMVDGLIKQSGNENGGFYLNQHDELIEKLKALDGAGQKCILIGVSFALLELAEKYNLNLQNTIVMETGGMKGRRKEIIRSELHEILTKAFGLKSIHSEYGMTELLSQAYSKGDGIFQCPPWMRILIRETNDPLSIAPIGASGGINIIDLANVYSCSFIQTQDLGRLHPDGSFEVLGRMDTAPIRGCNLLIYE</sequence>
<dbReference type="InterPro" id="IPR007534">
    <property type="entry name" value="LuxE"/>
</dbReference>
<dbReference type="Gene3D" id="3.40.50.12780">
    <property type="entry name" value="N-terminal domain of ligase-like"/>
    <property type="match status" value="1"/>
</dbReference>
<organism evidence="2 3">
    <name type="scientific">Tenuifilum thalassicum</name>
    <dbReference type="NCBI Taxonomy" id="2590900"/>
    <lineage>
        <taxon>Bacteria</taxon>
        <taxon>Pseudomonadati</taxon>
        <taxon>Bacteroidota</taxon>
        <taxon>Bacteroidia</taxon>
        <taxon>Bacteroidales</taxon>
        <taxon>Tenuifilaceae</taxon>
        <taxon>Tenuifilum</taxon>
    </lineage>
</organism>
<evidence type="ECO:0000313" key="2">
    <source>
        <dbReference type="EMBL" id="QKG78866.1"/>
    </source>
</evidence>
<keyword evidence="3" id="KW-1185">Reference proteome</keyword>
<evidence type="ECO:0000259" key="1">
    <source>
        <dbReference type="Pfam" id="PF04443"/>
    </source>
</evidence>
<dbReference type="Proteomes" id="UP000500961">
    <property type="component" value="Chromosome"/>
</dbReference>
<keyword evidence="2" id="KW-0808">Transferase</keyword>
<dbReference type="GO" id="GO:0047474">
    <property type="term" value="F:long-chain fatty acid--protein ligase activity"/>
    <property type="evidence" value="ECO:0007669"/>
    <property type="project" value="InterPro"/>
</dbReference>
<dbReference type="GO" id="GO:0016740">
    <property type="term" value="F:transferase activity"/>
    <property type="evidence" value="ECO:0007669"/>
    <property type="project" value="UniProtKB-KW"/>
</dbReference>
<evidence type="ECO:0000313" key="3">
    <source>
        <dbReference type="Proteomes" id="UP000500961"/>
    </source>
</evidence>
<gene>
    <name evidence="2" type="ORF">FHG85_00815</name>
</gene>
<dbReference type="SUPFAM" id="SSF56801">
    <property type="entry name" value="Acetyl-CoA synthetase-like"/>
    <property type="match status" value="1"/>
</dbReference>
<dbReference type="InterPro" id="IPR042099">
    <property type="entry name" value="ANL_N_sf"/>
</dbReference>
<proteinExistence type="predicted"/>
<feature type="domain" description="Acyl-protein synthetase LuxE" evidence="1">
    <location>
        <begin position="18"/>
        <end position="324"/>
    </location>
</feature>
<name>A0A7D4CFA0_9BACT</name>
<dbReference type="KEGG" id="ttz:FHG85_00815"/>
<dbReference type="Pfam" id="PF04443">
    <property type="entry name" value="LuxE"/>
    <property type="match status" value="1"/>
</dbReference>
<dbReference type="AlphaFoldDB" id="A0A7D4CFA0"/>
<accession>A0A7D4CFA0</accession>
<dbReference type="EMBL" id="CP041345">
    <property type="protein sequence ID" value="QKG78866.1"/>
    <property type="molecule type" value="Genomic_DNA"/>
</dbReference>
<protein>
    <submittedName>
        <fullName evidence="2">Acyl transferase</fullName>
    </submittedName>
</protein>
<dbReference type="GO" id="GO:0008218">
    <property type="term" value="P:bioluminescence"/>
    <property type="evidence" value="ECO:0007669"/>
    <property type="project" value="InterPro"/>
</dbReference>
<dbReference type="RefSeq" id="WP_173072381.1">
    <property type="nucleotide sequence ID" value="NZ_CP041345.1"/>
</dbReference>